<dbReference type="AlphaFoldDB" id="A0A5C3FRQ6"/>
<organism evidence="1 2">
    <name type="scientific">Pseudozyma antarctica</name>
    <name type="common">Yeast</name>
    <name type="synonym">Candida antarctica</name>
    <dbReference type="NCBI Taxonomy" id="84753"/>
    <lineage>
        <taxon>Eukaryota</taxon>
        <taxon>Fungi</taxon>
        <taxon>Dikarya</taxon>
        <taxon>Basidiomycota</taxon>
        <taxon>Ustilaginomycotina</taxon>
        <taxon>Ustilaginomycetes</taxon>
        <taxon>Ustilaginales</taxon>
        <taxon>Ustilaginaceae</taxon>
        <taxon>Moesziomyces</taxon>
    </lineage>
</organism>
<dbReference type="Proteomes" id="UP000325008">
    <property type="component" value="Unassembled WGS sequence"/>
</dbReference>
<keyword evidence="2" id="KW-1185">Reference proteome</keyword>
<name>A0A5C3FRQ6_PSEA2</name>
<reference evidence="1" key="1">
    <citation type="submission" date="2018-03" db="EMBL/GenBank/DDBJ databases">
        <authorList>
            <person name="Guldener U."/>
        </authorList>
    </citation>
    <scope>NUCLEOTIDE SEQUENCE [LARGE SCALE GENOMIC DNA]</scope>
    <source>
        <strain evidence="1">ATCC34888</strain>
    </source>
</reference>
<evidence type="ECO:0000313" key="1">
    <source>
        <dbReference type="EMBL" id="SPO47002.1"/>
    </source>
</evidence>
<gene>
    <name evidence="1" type="ORF">PSANT_04688</name>
</gene>
<comment type="caution">
    <text evidence="1">The sequence shown here is derived from an EMBL/GenBank/DDBJ whole genome shotgun (WGS) entry which is preliminary data.</text>
</comment>
<protein>
    <submittedName>
        <fullName evidence="1">Uncharacterized protein</fullName>
    </submittedName>
</protein>
<sequence length="198" mass="22081">MACKGLMPAENPCQSAQAFGTCSPDVRDKPGAFAHARTLEILVCQKPKPIEDEREHSGAPMHDVRMAKFDRCKPVAKSRSFFFSSSAAPAGSIANQPSTCSSVRRSAMLGSIHFEARLPIACRRVCGIEWMLLRHGTSAETGAGLVVYARFRRRRSHQKAAQVRNPKRDLLVWLIVLCVPRRRGAWPKDTIRWPSRVT</sequence>
<evidence type="ECO:0000313" key="2">
    <source>
        <dbReference type="Proteomes" id="UP000325008"/>
    </source>
</evidence>
<accession>A0A5C3FRQ6</accession>
<proteinExistence type="predicted"/>
<dbReference type="EMBL" id="OOIQ01000012">
    <property type="protein sequence ID" value="SPO47002.1"/>
    <property type="molecule type" value="Genomic_DNA"/>
</dbReference>